<sequence>MNTHRTTLVMIPWLLALLAACEESPRKHSSKTNDAGRVRVREECHEPTNKCYQGCIERGEELYCPACCFDNLIFCNEGNPYDFERCKTAETNPTPTRPPFGK</sequence>
<evidence type="ECO:0000313" key="1">
    <source>
        <dbReference type="EMBL" id="MDC0748925.1"/>
    </source>
</evidence>
<organism evidence="1 2">
    <name type="scientific">Polyangium mundeleinium</name>
    <dbReference type="NCBI Taxonomy" id="2995306"/>
    <lineage>
        <taxon>Bacteria</taxon>
        <taxon>Pseudomonadati</taxon>
        <taxon>Myxococcota</taxon>
        <taxon>Polyangia</taxon>
        <taxon>Polyangiales</taxon>
        <taxon>Polyangiaceae</taxon>
        <taxon>Polyangium</taxon>
    </lineage>
</organism>
<protein>
    <recommendedName>
        <fullName evidence="3">Lipoprotein</fullName>
    </recommendedName>
</protein>
<reference evidence="1 2" key="1">
    <citation type="submission" date="2022-11" db="EMBL/GenBank/DDBJ databases">
        <title>Minimal conservation of predation-associated metabolite biosynthetic gene clusters underscores biosynthetic potential of Myxococcota including descriptions for ten novel species: Archangium lansinium sp. nov., Myxococcus landrumus sp. nov., Nannocystis bai.</title>
        <authorList>
            <person name="Ahearne A."/>
            <person name="Stevens C."/>
            <person name="Dowd S."/>
        </authorList>
    </citation>
    <scope>NUCLEOTIDE SEQUENCE [LARGE SCALE GENOMIC DNA]</scope>
    <source>
        <strain evidence="1 2">RJM3</strain>
    </source>
</reference>
<keyword evidence="2" id="KW-1185">Reference proteome</keyword>
<proteinExistence type="predicted"/>
<gene>
    <name evidence="1" type="ORF">POL67_46790</name>
</gene>
<name>A0ABT5F4A7_9BACT</name>
<evidence type="ECO:0000313" key="2">
    <source>
        <dbReference type="Proteomes" id="UP001221411"/>
    </source>
</evidence>
<dbReference type="RefSeq" id="WP_271928214.1">
    <property type="nucleotide sequence ID" value="NZ_JAQNDO010000001.1"/>
</dbReference>
<dbReference type="Proteomes" id="UP001221411">
    <property type="component" value="Unassembled WGS sequence"/>
</dbReference>
<comment type="caution">
    <text evidence="1">The sequence shown here is derived from an EMBL/GenBank/DDBJ whole genome shotgun (WGS) entry which is preliminary data.</text>
</comment>
<accession>A0ABT5F4A7</accession>
<dbReference type="EMBL" id="JAQNDO010000001">
    <property type="protein sequence ID" value="MDC0748925.1"/>
    <property type="molecule type" value="Genomic_DNA"/>
</dbReference>
<evidence type="ECO:0008006" key="3">
    <source>
        <dbReference type="Google" id="ProtNLM"/>
    </source>
</evidence>
<dbReference type="PROSITE" id="PS51257">
    <property type="entry name" value="PROKAR_LIPOPROTEIN"/>
    <property type="match status" value="1"/>
</dbReference>